<dbReference type="PANTHER" id="PTHR31531">
    <property type="entry name" value="E3 UBIQUITIN-PROTEIN LIGASE E3D FAMILY MEMBER"/>
    <property type="match status" value="1"/>
</dbReference>
<sequence>MTTPFFAEFLPRLKTVSVCVEYPSDEITSLQTDKDGANVVLKRSNQADILFRLPVRSISSFEIDVKSVSKDGYMAFKLPVCPNDSIVESAERSRTLDSLTTKDAFLWSAKELRAVKSEISEENTSQIGFLCAKCKELLIPFSRVRRIDAMPSEFWSEMMEFWHCERPETGGPNSYETVRERFGSFHPRKCSLIVGSYYLVLNAGDFHILPGANGGKYECPFCHTSLESSLDSSSNDRFPKWNFLLRNGKLEDAMSFPPYLYPFSVLMDNISSSAIRFFDVHLQNSDTSIVVWCFNFGLDVTSAQNGRIMHNCLKIFYQDAKAAIDAFKGTRIIHSTLRLSLSRMHTIVYINSSQSQTQAYQRLNRHLKTGRLHICQKDGSRTIRNMFGDTDTTCT</sequence>
<dbReference type="GO" id="GO:0000151">
    <property type="term" value="C:ubiquitin ligase complex"/>
    <property type="evidence" value="ECO:0007669"/>
    <property type="project" value="TreeGrafter"/>
</dbReference>
<dbReference type="GO" id="GO:0006513">
    <property type="term" value="P:protein monoubiquitination"/>
    <property type="evidence" value="ECO:0007669"/>
    <property type="project" value="TreeGrafter"/>
</dbReference>
<dbReference type="PANTHER" id="PTHR31531:SF2">
    <property type="entry name" value="E3 UBIQUITIN-PROTEIN LIGASE E3D"/>
    <property type="match status" value="1"/>
</dbReference>
<proteinExistence type="predicted"/>
<dbReference type="GO" id="GO:0031624">
    <property type="term" value="F:ubiquitin conjugating enzyme binding"/>
    <property type="evidence" value="ECO:0007669"/>
    <property type="project" value="TreeGrafter"/>
</dbReference>
<keyword evidence="2" id="KW-1185">Reference proteome</keyword>
<dbReference type="GO" id="GO:0030332">
    <property type="term" value="F:cyclin binding"/>
    <property type="evidence" value="ECO:0007669"/>
    <property type="project" value="TreeGrafter"/>
</dbReference>
<dbReference type="GO" id="GO:0005634">
    <property type="term" value="C:nucleus"/>
    <property type="evidence" value="ECO:0007669"/>
    <property type="project" value="TreeGrafter"/>
</dbReference>
<gene>
    <name evidence="1" type="ORF">DEBR0S5_09494G</name>
</gene>
<accession>A0A7D9CZM5</accession>
<dbReference type="GO" id="GO:0000209">
    <property type="term" value="P:protein polyubiquitination"/>
    <property type="evidence" value="ECO:0007669"/>
    <property type="project" value="TreeGrafter"/>
</dbReference>
<protein>
    <submittedName>
        <fullName evidence="1">DEBR0S5_09494g1_1</fullName>
    </submittedName>
</protein>
<dbReference type="InterPro" id="IPR019193">
    <property type="entry name" value="UBQ-conj_enz_E2-bd_prot"/>
</dbReference>
<dbReference type="GO" id="GO:0043161">
    <property type="term" value="P:proteasome-mediated ubiquitin-dependent protein catabolic process"/>
    <property type="evidence" value="ECO:0007669"/>
    <property type="project" value="TreeGrafter"/>
</dbReference>
<name>A0A7D9CZM5_DEKBR</name>
<reference evidence="1 2" key="1">
    <citation type="submission" date="2019-07" db="EMBL/GenBank/DDBJ databases">
        <authorList>
            <person name="Friedrich A."/>
            <person name="Schacherer J."/>
        </authorList>
    </citation>
    <scope>NUCLEOTIDE SEQUENCE [LARGE SCALE GENOMIC DNA]</scope>
</reference>
<organism evidence="1 2">
    <name type="scientific">Dekkera bruxellensis</name>
    <name type="common">Brettanomyces custersii</name>
    <dbReference type="NCBI Taxonomy" id="5007"/>
    <lineage>
        <taxon>Eukaryota</taxon>
        <taxon>Fungi</taxon>
        <taxon>Dikarya</taxon>
        <taxon>Ascomycota</taxon>
        <taxon>Saccharomycotina</taxon>
        <taxon>Pichiomycetes</taxon>
        <taxon>Pichiales</taxon>
        <taxon>Pichiaceae</taxon>
        <taxon>Brettanomyces</taxon>
    </lineage>
</organism>
<dbReference type="EMBL" id="CABFWN010000005">
    <property type="protein sequence ID" value="VUG19694.1"/>
    <property type="molecule type" value="Genomic_DNA"/>
</dbReference>
<dbReference type="AlphaFoldDB" id="A0A7D9CZM5"/>
<evidence type="ECO:0000313" key="2">
    <source>
        <dbReference type="Proteomes" id="UP000478008"/>
    </source>
</evidence>
<dbReference type="Proteomes" id="UP000478008">
    <property type="component" value="Unassembled WGS sequence"/>
</dbReference>
<dbReference type="GO" id="GO:0061630">
    <property type="term" value="F:ubiquitin protein ligase activity"/>
    <property type="evidence" value="ECO:0007669"/>
    <property type="project" value="TreeGrafter"/>
</dbReference>
<dbReference type="GO" id="GO:0051865">
    <property type="term" value="P:protein autoubiquitination"/>
    <property type="evidence" value="ECO:0007669"/>
    <property type="project" value="TreeGrafter"/>
</dbReference>
<evidence type="ECO:0000313" key="1">
    <source>
        <dbReference type="EMBL" id="VUG19694.1"/>
    </source>
</evidence>
<dbReference type="GO" id="GO:0005829">
    <property type="term" value="C:cytosol"/>
    <property type="evidence" value="ECO:0007669"/>
    <property type="project" value="TreeGrafter"/>
</dbReference>
<dbReference type="Pfam" id="PF09814">
    <property type="entry name" value="HECT_2"/>
    <property type="match status" value="1"/>
</dbReference>